<name>A0ABR4ETP8_9PEZI</name>
<dbReference type="SUPFAM" id="SSF48576">
    <property type="entry name" value="Terpenoid synthases"/>
    <property type="match status" value="1"/>
</dbReference>
<protein>
    <submittedName>
        <fullName evidence="2">Uncharacterized protein</fullName>
    </submittedName>
</protein>
<proteinExistence type="predicted"/>
<reference evidence="2 3" key="1">
    <citation type="submission" date="2024-03" db="EMBL/GenBank/DDBJ databases">
        <title>A high-quality draft genome sequence of Diaporthe vaccinii, a causative agent of upright dieback and viscid rot disease in cranberry plants.</title>
        <authorList>
            <person name="Sarrasin M."/>
            <person name="Lang B.F."/>
            <person name="Burger G."/>
        </authorList>
    </citation>
    <scope>NUCLEOTIDE SEQUENCE [LARGE SCALE GENOMIC DNA]</scope>
    <source>
        <strain evidence="2 3">IS7</strain>
    </source>
</reference>
<feature type="transmembrane region" description="Helical" evidence="1">
    <location>
        <begin position="87"/>
        <end position="105"/>
    </location>
</feature>
<dbReference type="Gene3D" id="1.10.600.10">
    <property type="entry name" value="Farnesyl Diphosphate Synthase"/>
    <property type="match status" value="1"/>
</dbReference>
<dbReference type="EMBL" id="JBAWTH010000029">
    <property type="protein sequence ID" value="KAL2285641.1"/>
    <property type="molecule type" value="Genomic_DNA"/>
</dbReference>
<dbReference type="Proteomes" id="UP001600888">
    <property type="component" value="Unassembled WGS sequence"/>
</dbReference>
<keyword evidence="1" id="KW-0472">Membrane</keyword>
<dbReference type="Pfam" id="PF19086">
    <property type="entry name" value="Terpene_syn_C_2"/>
    <property type="match status" value="1"/>
</dbReference>
<evidence type="ECO:0000256" key="1">
    <source>
        <dbReference type="SAM" id="Phobius"/>
    </source>
</evidence>
<keyword evidence="1" id="KW-0812">Transmembrane</keyword>
<accession>A0ABR4ETP8</accession>
<evidence type="ECO:0000313" key="2">
    <source>
        <dbReference type="EMBL" id="KAL2285641.1"/>
    </source>
</evidence>
<evidence type="ECO:0000313" key="3">
    <source>
        <dbReference type="Proteomes" id="UP001600888"/>
    </source>
</evidence>
<comment type="caution">
    <text evidence="2">The sequence shown here is derived from an EMBL/GenBank/DDBJ whole genome shotgun (WGS) entry which is preliminary data.</text>
</comment>
<organism evidence="2 3">
    <name type="scientific">Diaporthe vaccinii</name>
    <dbReference type="NCBI Taxonomy" id="105482"/>
    <lineage>
        <taxon>Eukaryota</taxon>
        <taxon>Fungi</taxon>
        <taxon>Dikarya</taxon>
        <taxon>Ascomycota</taxon>
        <taxon>Pezizomycotina</taxon>
        <taxon>Sordariomycetes</taxon>
        <taxon>Sordariomycetidae</taxon>
        <taxon>Diaporthales</taxon>
        <taxon>Diaporthaceae</taxon>
        <taxon>Diaporthe</taxon>
        <taxon>Diaporthe eres species complex</taxon>
    </lineage>
</organism>
<keyword evidence="3" id="KW-1185">Reference proteome</keyword>
<keyword evidence="1" id="KW-1133">Transmembrane helix</keyword>
<sequence length="114" mass="13231">MELARPGYAVLGLVNDLYSWRKERDAAEQAGQDYVFNAIWVIMRERSVSEDEAKAICADEIHRYTSEYQEIAETTKKKPGLSKDTRAYLEAVLLSCIGNLVWIIYCPRYHAYYK</sequence>
<gene>
    <name evidence="2" type="ORF">FJTKL_07661</name>
</gene>
<dbReference type="InterPro" id="IPR008949">
    <property type="entry name" value="Isoprenoid_synthase_dom_sf"/>
</dbReference>